<dbReference type="SUPFAM" id="SSF48264">
    <property type="entry name" value="Cytochrome P450"/>
    <property type="match status" value="1"/>
</dbReference>
<keyword evidence="6" id="KW-0349">Heme</keyword>
<dbReference type="Proteomes" id="UP001151760">
    <property type="component" value="Unassembled WGS sequence"/>
</dbReference>
<reference evidence="7" key="2">
    <citation type="submission" date="2022-01" db="EMBL/GenBank/DDBJ databases">
        <authorList>
            <person name="Yamashiro T."/>
            <person name="Shiraishi A."/>
            <person name="Satake H."/>
            <person name="Nakayama K."/>
        </authorList>
    </citation>
    <scope>NUCLEOTIDE SEQUENCE</scope>
</reference>
<evidence type="ECO:0000313" key="8">
    <source>
        <dbReference type="Proteomes" id="UP001151760"/>
    </source>
</evidence>
<dbReference type="InterPro" id="IPR002401">
    <property type="entry name" value="Cyt_P450_E_grp-I"/>
</dbReference>
<evidence type="ECO:0000256" key="1">
    <source>
        <dbReference type="ARBA" id="ARBA00001971"/>
    </source>
</evidence>
<dbReference type="InterPro" id="IPR017972">
    <property type="entry name" value="Cyt_P450_CS"/>
</dbReference>
<keyword evidence="8" id="KW-1185">Reference proteome</keyword>
<comment type="caution">
    <text evidence="7">The sequence shown here is derived from an EMBL/GenBank/DDBJ whole genome shotgun (WGS) entry which is preliminary data.</text>
</comment>
<dbReference type="CDD" id="cd11064">
    <property type="entry name" value="CYP86A"/>
    <property type="match status" value="1"/>
</dbReference>
<protein>
    <submittedName>
        <fullName evidence="7">Alkane hydroxylase MAH1-like protein</fullName>
    </submittedName>
</protein>
<dbReference type="Gene3D" id="1.10.630.10">
    <property type="entry name" value="Cytochrome P450"/>
    <property type="match status" value="1"/>
</dbReference>
<dbReference type="EMBL" id="BQNB010011573">
    <property type="protein sequence ID" value="GJS92321.1"/>
    <property type="molecule type" value="Genomic_DNA"/>
</dbReference>
<evidence type="ECO:0000256" key="4">
    <source>
        <dbReference type="ARBA" id="ARBA00023002"/>
    </source>
</evidence>
<dbReference type="PROSITE" id="PS00086">
    <property type="entry name" value="CYTOCHROME_P450"/>
    <property type="match status" value="1"/>
</dbReference>
<keyword evidence="6" id="KW-0503">Monooxygenase</keyword>
<keyword evidence="5 6" id="KW-0408">Iron</keyword>
<dbReference type="PANTHER" id="PTHR24296">
    <property type="entry name" value="CYTOCHROME P450"/>
    <property type="match status" value="1"/>
</dbReference>
<evidence type="ECO:0000256" key="2">
    <source>
        <dbReference type="ARBA" id="ARBA00010617"/>
    </source>
</evidence>
<comment type="cofactor">
    <cofactor evidence="1">
        <name>heme</name>
        <dbReference type="ChEBI" id="CHEBI:30413"/>
    </cofactor>
</comment>
<dbReference type="PRINTS" id="PR00463">
    <property type="entry name" value="EP450I"/>
</dbReference>
<gene>
    <name evidence="7" type="ORF">Tco_0774957</name>
</gene>
<evidence type="ECO:0000313" key="7">
    <source>
        <dbReference type="EMBL" id="GJS92321.1"/>
    </source>
</evidence>
<evidence type="ECO:0000256" key="6">
    <source>
        <dbReference type="RuleBase" id="RU000461"/>
    </source>
</evidence>
<name>A0ABQ4ZS98_9ASTR</name>
<dbReference type="InterPro" id="IPR036396">
    <property type="entry name" value="Cyt_P450_sf"/>
</dbReference>
<keyword evidence="3 6" id="KW-0479">Metal-binding</keyword>
<dbReference type="Pfam" id="PF00067">
    <property type="entry name" value="p450"/>
    <property type="match status" value="1"/>
</dbReference>
<dbReference type="InterPro" id="IPR001128">
    <property type="entry name" value="Cyt_P450"/>
</dbReference>
<sequence length="468" mass="53955">MIPGAIVNSHRLHDYITEVLARSGGTFMFRGPWFTNMDMLLTTDPLDNHHILSKNFKNYPKGENFHKIFDVMGKGILTSDGEIWAMNHKVVMHVLNHAEFQTTLETIVWNKLESGLLPILESVSGNGVEVDLQDIFQRFTFDTICTLLFDNDPKSLCLDFPFTPCVKALRDVEEALLLRHITPPSLWKLQQLLRVGKENKLINATKTLDQFIYKSIDQKQYEYNNTEHQENKFIFITSFLTAFRYHNGASLNPTKFLRDNILSLMAAGKDTTSSALSWFFYLLSRNTVVEDKILNEIRSHLEVKVGERWHVKELDEMTYFHGALCESLRLFPSVPLNHKSPLQPDILPSGHQVFPNTKIILSYYSMGRMKSIWGEDCMEFKPERWILKNGGIKREPSYKFAAFGSGPRACVGKNMALSHLKIVSSMIIYHYHIELVECHPVLPQDSVILQMKKVRLTKRSKLKQYPSE</sequence>
<evidence type="ECO:0000256" key="3">
    <source>
        <dbReference type="ARBA" id="ARBA00022723"/>
    </source>
</evidence>
<comment type="similarity">
    <text evidence="2 6">Belongs to the cytochrome P450 family.</text>
</comment>
<reference evidence="7" key="1">
    <citation type="journal article" date="2022" name="Int. J. Mol. Sci.">
        <title>Draft Genome of Tanacetum Coccineum: Genomic Comparison of Closely Related Tanacetum-Family Plants.</title>
        <authorList>
            <person name="Yamashiro T."/>
            <person name="Shiraishi A."/>
            <person name="Nakayama K."/>
            <person name="Satake H."/>
        </authorList>
    </citation>
    <scope>NUCLEOTIDE SEQUENCE</scope>
</reference>
<dbReference type="PRINTS" id="PR00385">
    <property type="entry name" value="P450"/>
</dbReference>
<accession>A0ABQ4ZS98</accession>
<evidence type="ECO:0000256" key="5">
    <source>
        <dbReference type="ARBA" id="ARBA00023004"/>
    </source>
</evidence>
<proteinExistence type="inferred from homology"/>
<organism evidence="7 8">
    <name type="scientific">Tanacetum coccineum</name>
    <dbReference type="NCBI Taxonomy" id="301880"/>
    <lineage>
        <taxon>Eukaryota</taxon>
        <taxon>Viridiplantae</taxon>
        <taxon>Streptophyta</taxon>
        <taxon>Embryophyta</taxon>
        <taxon>Tracheophyta</taxon>
        <taxon>Spermatophyta</taxon>
        <taxon>Magnoliopsida</taxon>
        <taxon>eudicotyledons</taxon>
        <taxon>Gunneridae</taxon>
        <taxon>Pentapetalae</taxon>
        <taxon>asterids</taxon>
        <taxon>campanulids</taxon>
        <taxon>Asterales</taxon>
        <taxon>Asteraceae</taxon>
        <taxon>Asteroideae</taxon>
        <taxon>Anthemideae</taxon>
        <taxon>Anthemidinae</taxon>
        <taxon>Tanacetum</taxon>
    </lineage>
</organism>
<keyword evidence="4 6" id="KW-0560">Oxidoreductase</keyword>